<dbReference type="GO" id="GO:0016491">
    <property type="term" value="F:oxidoreductase activity"/>
    <property type="evidence" value="ECO:0007669"/>
    <property type="project" value="UniProtKB-KW"/>
</dbReference>
<evidence type="ECO:0000256" key="1">
    <source>
        <dbReference type="ARBA" id="ARBA00023002"/>
    </source>
</evidence>
<dbReference type="InterPro" id="IPR003680">
    <property type="entry name" value="Flavodoxin_fold"/>
</dbReference>
<dbReference type="Pfam" id="PF02525">
    <property type="entry name" value="Flavodoxin_2"/>
    <property type="match status" value="1"/>
</dbReference>
<dbReference type="SUPFAM" id="SSF52218">
    <property type="entry name" value="Flavoproteins"/>
    <property type="match status" value="1"/>
</dbReference>
<gene>
    <name evidence="3" type="ORF">WMW72_22600</name>
</gene>
<dbReference type="EC" id="1.-.-.-" evidence="3"/>
<protein>
    <submittedName>
        <fullName evidence="3">NAD(P)H-dependent oxidoreductase</fullName>
        <ecNumber evidence="3">1.-.-.-</ecNumber>
    </submittedName>
</protein>
<dbReference type="EMBL" id="JBBPCC010000016">
    <property type="protein sequence ID" value="MEK8130701.1"/>
    <property type="molecule type" value="Genomic_DNA"/>
</dbReference>
<evidence type="ECO:0000313" key="4">
    <source>
        <dbReference type="Proteomes" id="UP001469365"/>
    </source>
</evidence>
<evidence type="ECO:0000313" key="3">
    <source>
        <dbReference type="EMBL" id="MEK8130701.1"/>
    </source>
</evidence>
<proteinExistence type="predicted"/>
<evidence type="ECO:0000259" key="2">
    <source>
        <dbReference type="Pfam" id="PF02525"/>
    </source>
</evidence>
<dbReference type="Gene3D" id="3.40.50.360">
    <property type="match status" value="1"/>
</dbReference>
<dbReference type="RefSeq" id="WP_341417839.1">
    <property type="nucleotide sequence ID" value="NZ_JBBPCC010000016.1"/>
</dbReference>
<organism evidence="3 4">
    <name type="scientific">Paenibacillus filicis</name>
    <dbReference type="NCBI Taxonomy" id="669464"/>
    <lineage>
        <taxon>Bacteria</taxon>
        <taxon>Bacillati</taxon>
        <taxon>Bacillota</taxon>
        <taxon>Bacilli</taxon>
        <taxon>Bacillales</taxon>
        <taxon>Paenibacillaceae</taxon>
        <taxon>Paenibacillus</taxon>
    </lineage>
</organism>
<dbReference type="Proteomes" id="UP001469365">
    <property type="component" value="Unassembled WGS sequence"/>
</dbReference>
<reference evidence="3 4" key="1">
    <citation type="submission" date="2024-04" db="EMBL/GenBank/DDBJ databases">
        <title>draft genome sequnece of Paenibacillus filicis.</title>
        <authorList>
            <person name="Kim D.-U."/>
        </authorList>
    </citation>
    <scope>NUCLEOTIDE SEQUENCE [LARGE SCALE GENOMIC DNA]</scope>
    <source>
        <strain evidence="3 4">KACC14197</strain>
    </source>
</reference>
<name>A0ABU9DPA2_9BACL</name>
<feature type="domain" description="Flavodoxin-like fold" evidence="2">
    <location>
        <begin position="1"/>
        <end position="169"/>
    </location>
</feature>
<dbReference type="InterPro" id="IPR029039">
    <property type="entry name" value="Flavoprotein-like_sf"/>
</dbReference>
<dbReference type="PANTHER" id="PTHR47307:SF1">
    <property type="entry name" value="GLUTATHIONE-REGULATED POTASSIUM-EFFLUX SYSTEM ANCILLARY PROTEIN KEFG"/>
    <property type="match status" value="1"/>
</dbReference>
<dbReference type="PANTHER" id="PTHR47307">
    <property type="entry name" value="GLUTATHIONE-REGULATED POTASSIUM-EFFLUX SYSTEM ANCILLARY PROTEIN KEFG"/>
    <property type="match status" value="1"/>
</dbReference>
<accession>A0ABU9DPA2</accession>
<dbReference type="InterPro" id="IPR046980">
    <property type="entry name" value="KefG/KefF"/>
</dbReference>
<keyword evidence="4" id="KW-1185">Reference proteome</keyword>
<keyword evidence="1 3" id="KW-0560">Oxidoreductase</keyword>
<sequence>MKILVITAHPSLDQSRANRALIQELSLHDNIDVHNLYEEYPNWTIDIEREQQLLTKYDRIVLQFPLFWYSTPPLLKKWFDDVLAYGWAFGTGGDHLKGKEFIVATTAGGSEQDYRPSGKYGFMVNEFLRPLQVSVQYISALYLPPFVAYDAIEATDEQLNLEARKYAEHIRASAEALVDKTK</sequence>
<comment type="caution">
    <text evidence="3">The sequence shown here is derived from an EMBL/GenBank/DDBJ whole genome shotgun (WGS) entry which is preliminary data.</text>
</comment>